<reference evidence="3" key="1">
    <citation type="journal article" date="2022" name="Int. J. Mol. Sci.">
        <title>Draft Genome of Tanacetum Coccineum: Genomic Comparison of Closely Related Tanacetum-Family Plants.</title>
        <authorList>
            <person name="Yamashiro T."/>
            <person name="Shiraishi A."/>
            <person name="Nakayama K."/>
            <person name="Satake H."/>
        </authorList>
    </citation>
    <scope>NUCLEOTIDE SEQUENCE</scope>
</reference>
<dbReference type="InterPro" id="IPR000313">
    <property type="entry name" value="PWWP_dom"/>
</dbReference>
<dbReference type="Proteomes" id="UP001151760">
    <property type="component" value="Unassembled WGS sequence"/>
</dbReference>
<gene>
    <name evidence="3" type="ORF">Tco_1092710</name>
</gene>
<dbReference type="PANTHER" id="PTHR42851">
    <property type="entry name" value="ALDOLASE-RELATED"/>
    <property type="match status" value="1"/>
</dbReference>
<reference evidence="3" key="2">
    <citation type="submission" date="2022-01" db="EMBL/GenBank/DDBJ databases">
        <authorList>
            <person name="Yamashiro T."/>
            <person name="Shiraishi A."/>
            <person name="Satake H."/>
            <person name="Nakayama K."/>
        </authorList>
    </citation>
    <scope>NUCLEOTIDE SEQUENCE</scope>
</reference>
<proteinExistence type="predicted"/>
<evidence type="ECO:0000313" key="3">
    <source>
        <dbReference type="EMBL" id="GJT97192.1"/>
    </source>
</evidence>
<comment type="caution">
    <text evidence="3">The sequence shown here is derived from an EMBL/GenBank/DDBJ whole genome shotgun (WGS) entry which is preliminary data.</text>
</comment>
<dbReference type="PROSITE" id="PS50812">
    <property type="entry name" value="PWWP"/>
    <property type="match status" value="1"/>
</dbReference>
<sequence>MRRSEVLDVVFVEEGLQVKDGNKDGISVELSLACSNGQNLSTEVVNAEVNVTYPKAETEAEVNVRDKNESLDATIEVNTADVGEDNELDKVVACSRADEATTAQKEPNSDVHAATDSSKPAIVEPVSPPTTGDTGDLQEDQGLTDISLTDIGVPNSIIKTPSTGEPQTYVEHSVLHAELEGDEMDIDKVLDWKDEIPGLDRSLQVGEQKQLKYFCPRENKGYFAMSDLVWGKVRSHPWWPGQIFDPADASEQAVKHHKKSSVSDCLHYDFKEVTYLLIHILPTSKYDLYSKIESHVDIEKVKQYYIAH</sequence>
<evidence type="ECO:0000313" key="4">
    <source>
        <dbReference type="Proteomes" id="UP001151760"/>
    </source>
</evidence>
<keyword evidence="4" id="KW-1185">Reference proteome</keyword>
<dbReference type="Pfam" id="PF00855">
    <property type="entry name" value="PWWP"/>
    <property type="match status" value="1"/>
</dbReference>
<dbReference type="InterPro" id="IPR053063">
    <property type="entry name" value="PWWP_domain_containing_PDP"/>
</dbReference>
<feature type="domain" description="PWWP" evidence="2">
    <location>
        <begin position="225"/>
        <end position="270"/>
    </location>
</feature>
<dbReference type="PANTHER" id="PTHR42851:SF4">
    <property type="entry name" value="PWWP DOMAIN-CONTAINING PROTEIN"/>
    <property type="match status" value="1"/>
</dbReference>
<dbReference type="SUPFAM" id="SSF63748">
    <property type="entry name" value="Tudor/PWWP/MBT"/>
    <property type="match status" value="1"/>
</dbReference>
<dbReference type="EMBL" id="BQNB010020553">
    <property type="protein sequence ID" value="GJT97192.1"/>
    <property type="molecule type" value="Genomic_DNA"/>
</dbReference>
<name>A0ABQ5ID25_9ASTR</name>
<evidence type="ECO:0000259" key="2">
    <source>
        <dbReference type="PROSITE" id="PS50812"/>
    </source>
</evidence>
<accession>A0ABQ5ID25</accession>
<protein>
    <submittedName>
        <fullName evidence="3">Tudor/PWWP/MBT superfamily protein isoform 1</fullName>
    </submittedName>
</protein>
<organism evidence="3 4">
    <name type="scientific">Tanacetum coccineum</name>
    <dbReference type="NCBI Taxonomy" id="301880"/>
    <lineage>
        <taxon>Eukaryota</taxon>
        <taxon>Viridiplantae</taxon>
        <taxon>Streptophyta</taxon>
        <taxon>Embryophyta</taxon>
        <taxon>Tracheophyta</taxon>
        <taxon>Spermatophyta</taxon>
        <taxon>Magnoliopsida</taxon>
        <taxon>eudicotyledons</taxon>
        <taxon>Gunneridae</taxon>
        <taxon>Pentapetalae</taxon>
        <taxon>asterids</taxon>
        <taxon>campanulids</taxon>
        <taxon>Asterales</taxon>
        <taxon>Asteraceae</taxon>
        <taxon>Asteroideae</taxon>
        <taxon>Anthemideae</taxon>
        <taxon>Anthemidinae</taxon>
        <taxon>Tanacetum</taxon>
    </lineage>
</organism>
<evidence type="ECO:0000256" key="1">
    <source>
        <dbReference type="SAM" id="MobiDB-lite"/>
    </source>
</evidence>
<feature type="region of interest" description="Disordered" evidence="1">
    <location>
        <begin position="99"/>
        <end position="140"/>
    </location>
</feature>
<dbReference type="Gene3D" id="2.30.30.140">
    <property type="match status" value="1"/>
</dbReference>